<dbReference type="InterPro" id="IPR036259">
    <property type="entry name" value="MFS_trans_sf"/>
</dbReference>
<feature type="transmembrane region" description="Helical" evidence="8">
    <location>
        <begin position="264"/>
        <end position="283"/>
    </location>
</feature>
<evidence type="ECO:0000256" key="5">
    <source>
        <dbReference type="ARBA" id="ARBA00022989"/>
    </source>
</evidence>
<feature type="transmembrane region" description="Helical" evidence="8">
    <location>
        <begin position="21"/>
        <end position="45"/>
    </location>
</feature>
<feature type="transmembrane region" description="Helical" evidence="8">
    <location>
        <begin position="181"/>
        <end position="208"/>
    </location>
</feature>
<feature type="region of interest" description="Disordered" evidence="7">
    <location>
        <begin position="424"/>
        <end position="444"/>
    </location>
</feature>
<feature type="compositionally biased region" description="Basic and acidic residues" evidence="7">
    <location>
        <begin position="432"/>
        <end position="444"/>
    </location>
</feature>
<keyword evidence="2" id="KW-0813">Transport</keyword>
<comment type="subcellular location">
    <subcellularLocation>
        <location evidence="1">Cell membrane</location>
        <topology evidence="1">Multi-pass membrane protein</topology>
    </subcellularLocation>
</comment>
<dbReference type="PANTHER" id="PTHR23517">
    <property type="entry name" value="RESISTANCE PROTEIN MDTM, PUTATIVE-RELATED-RELATED"/>
    <property type="match status" value="1"/>
</dbReference>
<sequence>MGNVTGTGRARIPGGRDGRRMLGVALVDRIGSGLWGATSVFYFTYVSHLGLGQVGTLVSAAGVAGIAGAPFGGRLADRLPLTRVLAAFQVLRALAAAGLLLTDDFTLLLLCSVAGGFGDRAAGVLTRLYGTRIAGSDRVRYQAVNRTVANAGWALGGLAAAAALGAGTTAVYPYMLLGDAASFVAAAVITLGCAEAGAAPVVVTGGAAGQETASAPQAVPVSPWRNRRYLAYVGTDGVLCLHDAVFKVGLSLWAVRATDAPHGLVPVLLVLNNVLVVALQVPLSRLGATTDRARSLLLPLCAAFAVGGAAMAAAAAGGPVLASAFLLLAAIAFTAAEMLQAVVSWELSVALAPPTAQGAYLGVHGLGQATQRAVGPLAATAAIAAGPAGWAVLGAAVAATCLVQHRLVRSPLAAAATPAPAGDASAGGVLHRPGDDHAADLVTP</sequence>
<feature type="transmembrane region" description="Helical" evidence="8">
    <location>
        <begin position="151"/>
        <end position="175"/>
    </location>
</feature>
<protein>
    <submittedName>
        <fullName evidence="9">Membrane protein</fullName>
    </submittedName>
</protein>
<dbReference type="GO" id="GO:0022857">
    <property type="term" value="F:transmembrane transporter activity"/>
    <property type="evidence" value="ECO:0007669"/>
    <property type="project" value="InterPro"/>
</dbReference>
<accession>A0A919B6R6</accession>
<gene>
    <name evidence="9" type="ORF">GCM10010218_40370</name>
</gene>
<evidence type="ECO:0000313" key="10">
    <source>
        <dbReference type="Proteomes" id="UP000638313"/>
    </source>
</evidence>
<dbReference type="Pfam" id="PF07690">
    <property type="entry name" value="MFS_1"/>
    <property type="match status" value="1"/>
</dbReference>
<comment type="caution">
    <text evidence="9">The sequence shown here is derived from an EMBL/GenBank/DDBJ whole genome shotgun (WGS) entry which is preliminary data.</text>
</comment>
<dbReference type="InterPro" id="IPR011701">
    <property type="entry name" value="MFS"/>
</dbReference>
<feature type="transmembrane region" description="Helical" evidence="8">
    <location>
        <begin position="229"/>
        <end position="252"/>
    </location>
</feature>
<evidence type="ECO:0000313" key="9">
    <source>
        <dbReference type="EMBL" id="GHF54954.1"/>
    </source>
</evidence>
<keyword evidence="10" id="KW-1185">Reference proteome</keyword>
<dbReference type="EMBL" id="BNBD01000008">
    <property type="protein sequence ID" value="GHF54954.1"/>
    <property type="molecule type" value="Genomic_DNA"/>
</dbReference>
<dbReference type="Gene3D" id="1.20.1250.20">
    <property type="entry name" value="MFS general substrate transporter like domains"/>
    <property type="match status" value="1"/>
</dbReference>
<evidence type="ECO:0000256" key="1">
    <source>
        <dbReference type="ARBA" id="ARBA00004651"/>
    </source>
</evidence>
<evidence type="ECO:0000256" key="3">
    <source>
        <dbReference type="ARBA" id="ARBA00022475"/>
    </source>
</evidence>
<feature type="transmembrane region" description="Helical" evidence="8">
    <location>
        <begin position="295"/>
        <end position="314"/>
    </location>
</feature>
<keyword evidence="6 8" id="KW-0472">Membrane</keyword>
<evidence type="ECO:0000256" key="6">
    <source>
        <dbReference type="ARBA" id="ARBA00023136"/>
    </source>
</evidence>
<organism evidence="9 10">
    <name type="scientific">Streptomyces mashuensis</name>
    <dbReference type="NCBI Taxonomy" id="33904"/>
    <lineage>
        <taxon>Bacteria</taxon>
        <taxon>Bacillati</taxon>
        <taxon>Actinomycetota</taxon>
        <taxon>Actinomycetes</taxon>
        <taxon>Kitasatosporales</taxon>
        <taxon>Streptomycetaceae</taxon>
        <taxon>Streptomyces</taxon>
    </lineage>
</organism>
<dbReference type="AlphaFoldDB" id="A0A919B6R6"/>
<dbReference type="RefSeq" id="WP_308440259.1">
    <property type="nucleotide sequence ID" value="NZ_BNBD01000008.1"/>
</dbReference>
<dbReference type="InterPro" id="IPR050171">
    <property type="entry name" value="MFS_Transporters"/>
</dbReference>
<dbReference type="PANTHER" id="PTHR23517:SF2">
    <property type="entry name" value="MULTIDRUG RESISTANCE PROTEIN MDTH"/>
    <property type="match status" value="1"/>
</dbReference>
<evidence type="ECO:0000256" key="2">
    <source>
        <dbReference type="ARBA" id="ARBA00022448"/>
    </source>
</evidence>
<dbReference type="SUPFAM" id="SSF103473">
    <property type="entry name" value="MFS general substrate transporter"/>
    <property type="match status" value="1"/>
</dbReference>
<keyword evidence="3" id="KW-1003">Cell membrane</keyword>
<evidence type="ECO:0000256" key="8">
    <source>
        <dbReference type="SAM" id="Phobius"/>
    </source>
</evidence>
<evidence type="ECO:0000256" key="4">
    <source>
        <dbReference type="ARBA" id="ARBA00022692"/>
    </source>
</evidence>
<proteinExistence type="predicted"/>
<dbReference type="Proteomes" id="UP000638313">
    <property type="component" value="Unassembled WGS sequence"/>
</dbReference>
<name>A0A919B6R6_9ACTN</name>
<feature type="transmembrane region" description="Helical" evidence="8">
    <location>
        <begin position="51"/>
        <end position="72"/>
    </location>
</feature>
<dbReference type="GO" id="GO:0005886">
    <property type="term" value="C:plasma membrane"/>
    <property type="evidence" value="ECO:0007669"/>
    <property type="project" value="UniProtKB-SubCell"/>
</dbReference>
<reference evidence="9" key="2">
    <citation type="submission" date="2020-09" db="EMBL/GenBank/DDBJ databases">
        <authorList>
            <person name="Sun Q."/>
            <person name="Ohkuma M."/>
        </authorList>
    </citation>
    <scope>NUCLEOTIDE SEQUENCE</scope>
    <source>
        <strain evidence="9">JCM 4059</strain>
    </source>
</reference>
<reference evidence="9" key="1">
    <citation type="journal article" date="2014" name="Int. J. Syst. Evol. Microbiol.">
        <title>Complete genome sequence of Corynebacterium casei LMG S-19264T (=DSM 44701T), isolated from a smear-ripened cheese.</title>
        <authorList>
            <consortium name="US DOE Joint Genome Institute (JGI-PGF)"/>
            <person name="Walter F."/>
            <person name="Albersmeier A."/>
            <person name="Kalinowski J."/>
            <person name="Ruckert C."/>
        </authorList>
    </citation>
    <scope>NUCLEOTIDE SEQUENCE</scope>
    <source>
        <strain evidence="9">JCM 4059</strain>
    </source>
</reference>
<evidence type="ECO:0000256" key="7">
    <source>
        <dbReference type="SAM" id="MobiDB-lite"/>
    </source>
</evidence>
<keyword evidence="4 8" id="KW-0812">Transmembrane</keyword>
<keyword evidence="5 8" id="KW-1133">Transmembrane helix</keyword>